<proteinExistence type="inferred from homology"/>
<feature type="region of interest" description="Disordered" evidence="13">
    <location>
        <begin position="793"/>
        <end position="814"/>
    </location>
</feature>
<gene>
    <name evidence="16" type="ORF">BN1204_017720</name>
</gene>
<dbReference type="GO" id="GO:0012505">
    <property type="term" value="C:endomembrane system"/>
    <property type="evidence" value="ECO:0007669"/>
    <property type="project" value="UniProtKB-SubCell"/>
</dbReference>
<keyword evidence="2 12" id="KW-0645">Protease</keyword>
<evidence type="ECO:0000256" key="11">
    <source>
        <dbReference type="PIRSR" id="PIRSR601461-2"/>
    </source>
</evidence>
<evidence type="ECO:0000256" key="8">
    <source>
        <dbReference type="ARBA" id="ARBA00023136"/>
    </source>
</evidence>
<dbReference type="PANTHER" id="PTHR13683:SF375">
    <property type="entry name" value="PEPTIDASE A1 DOMAIN-CONTAINING PROTEIN"/>
    <property type="match status" value="1"/>
</dbReference>
<sequence length="1009" mass="108211">MEEGATGDCSSLNFSADRSPRPASRSPPRSSAPQPPSPRVSTSCFAHASAARGSPPPAAALPSLWPQGRREREAPTEHSGVSTTSESAGRSPMSREEMDCTYTGDGDRREAPATSFLSRSGGERRRSPSRRRFPSSCPVEEQPVSSSLSSSGCRPFVASLKSSFLSQCSSPSFLPRVQFPPGVPSSAGGDDTDEADRPSSPSPLLATAGKRHPPGVRTPRPAAAWCRLLLSILISLVSWQRLSSPFFLRCRLPVKGASQLWKSRARSLLMLFVFAVFSPPLSDRLFSGALPAQASSSSVFPSPSSLPRSLSNDAADVGREIPDTRGAAMRDETQVAKEDIFPPASGVVPAPGMKASDLQKTTPAVDLLGLPVKEKVFRARLYGSMFSYAYYFLDILVGTPPQRASVILDTGSSLLAFPCAGCSECGEHLDPAMDTSRSATGEWIDCKEEERCFGTCSGGTPLGGLGGGGVSSMRRCMYTQTYSEGSAIRGIYFSDVVALGEVEQKNPPVRYDFVGCHTQETNLFVTQKAAGIFGISFPKGHRQPTLLDVMFGHANLVAQKMFSVCISEDGGLLTVGGYEPTLLVAPPMDQSTPAVHAWRPAASEAESVSAREIADEGTSPHHASLLTWTSIISHSTYRVPLSGMEVEGLVLGNGVDDFGNTMVDSGTTYSYFPPAVFARWRSFLSRFCTPELFCERERDGRPCWRVSPGTELSSIFPPIKVSFGDDQNSQVWWWPEGYLYRRTGGYFCDGLDDNKVGASVLGLSFFKNKQVLFDREHDRVGFAAAKCPSFFLDQRPRGPDSDDGSKGRPTAPFTVAPFPVLVPMDRGSVPGGAKQSDGLPFSPRQIWVAALLVVVAILVAVTVILLHTIKRSSTGTAVAPAPSSVPSLPFAPASKSAGRFVRGLGQGALGVSNQVYVQRTQRYREVEEAQPHTADAYYDVEEDRFTGVDGDFFVDDTALSSVEREATAALPPLSLQGHDESAFSASQPTLLDLPLGGEEDEHVGAACSP</sequence>
<evidence type="ECO:0000256" key="1">
    <source>
        <dbReference type="ARBA" id="ARBA00007447"/>
    </source>
</evidence>
<feature type="region of interest" description="Disordered" evidence="13">
    <location>
        <begin position="1"/>
        <end position="152"/>
    </location>
</feature>
<dbReference type="PRINTS" id="PR00792">
    <property type="entry name" value="PEPSIN"/>
</dbReference>
<feature type="domain" description="Peptidase A1" evidence="15">
    <location>
        <begin position="391"/>
        <end position="783"/>
    </location>
</feature>
<feature type="disulfide bond" evidence="11">
    <location>
        <begin position="422"/>
        <end position="476"/>
    </location>
</feature>
<feature type="active site" evidence="10">
    <location>
        <position position="664"/>
    </location>
</feature>
<dbReference type="GO" id="GO:0006508">
    <property type="term" value="P:proteolysis"/>
    <property type="evidence" value="ECO:0007669"/>
    <property type="project" value="UniProtKB-KW"/>
</dbReference>
<evidence type="ECO:0000256" key="6">
    <source>
        <dbReference type="ARBA" id="ARBA00022801"/>
    </source>
</evidence>
<keyword evidence="4" id="KW-0732">Signal</keyword>
<feature type="compositionally biased region" description="Low complexity" evidence="13">
    <location>
        <begin position="15"/>
        <end position="32"/>
    </location>
</feature>
<comment type="similarity">
    <text evidence="1 12">Belongs to the peptidase A1 family.</text>
</comment>
<dbReference type="Pfam" id="PF14543">
    <property type="entry name" value="TAXi_N"/>
    <property type="match status" value="1"/>
</dbReference>
<keyword evidence="6 12" id="KW-0378">Hydrolase</keyword>
<feature type="active site" evidence="10">
    <location>
        <position position="409"/>
    </location>
</feature>
<feature type="transmembrane region" description="Helical" evidence="14">
    <location>
        <begin position="846"/>
        <end position="866"/>
    </location>
</feature>
<dbReference type="PANTHER" id="PTHR13683">
    <property type="entry name" value="ASPARTYL PROTEASES"/>
    <property type="match status" value="1"/>
</dbReference>
<dbReference type="PROSITE" id="PS51767">
    <property type="entry name" value="PEPTIDASE_A1"/>
    <property type="match status" value="1"/>
</dbReference>
<dbReference type="InterPro" id="IPR001969">
    <property type="entry name" value="Aspartic_peptidase_AS"/>
</dbReference>
<evidence type="ECO:0000256" key="3">
    <source>
        <dbReference type="ARBA" id="ARBA00022692"/>
    </source>
</evidence>
<evidence type="ECO:0000313" key="16">
    <source>
        <dbReference type="EMBL" id="CEL65941.1"/>
    </source>
</evidence>
<evidence type="ECO:0000256" key="13">
    <source>
        <dbReference type="SAM" id="MobiDB-lite"/>
    </source>
</evidence>
<keyword evidence="7 14" id="KW-1133">Transmembrane helix</keyword>
<keyword evidence="8 14" id="KW-0472">Membrane</keyword>
<feature type="region of interest" description="Disordered" evidence="13">
    <location>
        <begin position="990"/>
        <end position="1009"/>
    </location>
</feature>
<evidence type="ECO:0000256" key="9">
    <source>
        <dbReference type="ARBA" id="ARBA00046288"/>
    </source>
</evidence>
<keyword evidence="3 14" id="KW-0812">Transmembrane</keyword>
<keyword evidence="11" id="KW-1015">Disulfide bond</keyword>
<feature type="compositionally biased region" description="Basic and acidic residues" evidence="13">
    <location>
        <begin position="794"/>
        <end position="806"/>
    </location>
</feature>
<dbReference type="GO" id="GO:0004190">
    <property type="term" value="F:aspartic-type endopeptidase activity"/>
    <property type="evidence" value="ECO:0007669"/>
    <property type="project" value="UniProtKB-KW"/>
</dbReference>
<dbReference type="InterPro" id="IPR033121">
    <property type="entry name" value="PEPTIDASE_A1"/>
</dbReference>
<accession>A0A0F7UAB5</accession>
<dbReference type="InterPro" id="IPR032799">
    <property type="entry name" value="TAXi_C"/>
</dbReference>
<dbReference type="AlphaFoldDB" id="A0A0F7UAB5"/>
<protein>
    <submittedName>
        <fullName evidence="16">Aspartyl protease ASP5</fullName>
    </submittedName>
</protein>
<organism evidence="16">
    <name type="scientific">Neospora caninum (strain Liverpool)</name>
    <dbReference type="NCBI Taxonomy" id="572307"/>
    <lineage>
        <taxon>Eukaryota</taxon>
        <taxon>Sar</taxon>
        <taxon>Alveolata</taxon>
        <taxon>Apicomplexa</taxon>
        <taxon>Conoidasida</taxon>
        <taxon>Coccidia</taxon>
        <taxon>Eucoccidiorida</taxon>
        <taxon>Eimeriorina</taxon>
        <taxon>Sarcocystidae</taxon>
        <taxon>Neospora</taxon>
    </lineage>
</organism>
<reference evidence="16" key="1">
    <citation type="journal article" date="2015" name="PLoS ONE">
        <title>Comprehensive Evaluation of Toxoplasma gondii VEG and Neospora caninum LIV Genomes with Tachyzoite Stage Transcriptome and Proteome Defines Novel Transcript Features.</title>
        <authorList>
            <person name="Ramaprasad A."/>
            <person name="Mourier T."/>
            <person name="Naeem R."/>
            <person name="Malas T.B."/>
            <person name="Moussa E."/>
            <person name="Panigrahi A."/>
            <person name="Vermont S.J."/>
            <person name="Otto T.D."/>
            <person name="Wastling J."/>
            <person name="Pain A."/>
        </authorList>
    </citation>
    <scope>NUCLEOTIDE SEQUENCE</scope>
    <source>
        <strain evidence="16">Liverpool</strain>
    </source>
</reference>
<comment type="subcellular location">
    <subcellularLocation>
        <location evidence="9">Endomembrane system</location>
        <topology evidence="9">Single-pass type I membrane protein</topology>
    </subcellularLocation>
</comment>
<dbReference type="InterPro" id="IPR001461">
    <property type="entry name" value="Aspartic_peptidase_A1"/>
</dbReference>
<feature type="compositionally biased region" description="Polar residues" evidence="13">
    <location>
        <begin position="79"/>
        <end position="88"/>
    </location>
</feature>
<evidence type="ECO:0000256" key="12">
    <source>
        <dbReference type="RuleBase" id="RU000454"/>
    </source>
</evidence>
<dbReference type="SUPFAM" id="SSF50630">
    <property type="entry name" value="Acid proteases"/>
    <property type="match status" value="1"/>
</dbReference>
<evidence type="ECO:0000256" key="7">
    <source>
        <dbReference type="ARBA" id="ARBA00022989"/>
    </source>
</evidence>
<dbReference type="EMBL" id="LN714480">
    <property type="protein sequence ID" value="CEL65941.1"/>
    <property type="molecule type" value="Genomic_DNA"/>
</dbReference>
<evidence type="ECO:0000256" key="2">
    <source>
        <dbReference type="ARBA" id="ARBA00022670"/>
    </source>
</evidence>
<evidence type="ECO:0000256" key="14">
    <source>
        <dbReference type="SAM" id="Phobius"/>
    </source>
</evidence>
<dbReference type="InterPro" id="IPR021109">
    <property type="entry name" value="Peptidase_aspartic_dom_sf"/>
</dbReference>
<dbReference type="Gene3D" id="2.40.70.10">
    <property type="entry name" value="Acid Proteases"/>
    <property type="match status" value="2"/>
</dbReference>
<evidence type="ECO:0000259" key="15">
    <source>
        <dbReference type="PROSITE" id="PS51767"/>
    </source>
</evidence>
<name>A0A0F7UAB5_NEOCL</name>
<evidence type="ECO:0000256" key="4">
    <source>
        <dbReference type="ARBA" id="ARBA00022729"/>
    </source>
</evidence>
<dbReference type="InterPro" id="IPR032861">
    <property type="entry name" value="TAXi_N"/>
</dbReference>
<keyword evidence="5 12" id="KW-0064">Aspartyl protease</keyword>
<dbReference type="Pfam" id="PF14541">
    <property type="entry name" value="TAXi_C"/>
    <property type="match status" value="1"/>
</dbReference>
<evidence type="ECO:0000256" key="5">
    <source>
        <dbReference type="ARBA" id="ARBA00022750"/>
    </source>
</evidence>
<evidence type="ECO:0000256" key="10">
    <source>
        <dbReference type="PIRSR" id="PIRSR601461-1"/>
    </source>
</evidence>
<dbReference type="PROSITE" id="PS00141">
    <property type="entry name" value="ASP_PROTEASE"/>
    <property type="match status" value="1"/>
</dbReference>
<feature type="region of interest" description="Disordered" evidence="13">
    <location>
        <begin position="176"/>
        <end position="217"/>
    </location>
</feature>